<keyword evidence="3" id="KW-1185">Reference proteome</keyword>
<accession>A0ABD1F0P5</accession>
<proteinExistence type="predicted"/>
<reference evidence="2 3" key="1">
    <citation type="submission" date="2024-05" db="EMBL/GenBank/DDBJ databases">
        <title>Genetic variation in Jamaican populations of the coffee berry borer (Hypothenemus hampei).</title>
        <authorList>
            <person name="Errbii M."/>
            <person name="Myrie A."/>
        </authorList>
    </citation>
    <scope>NUCLEOTIDE SEQUENCE [LARGE SCALE GENOMIC DNA]</scope>
    <source>
        <strain evidence="2">JA-Hopewell-2020-01-JO</strain>
        <tissue evidence="2">Whole body</tissue>
    </source>
</reference>
<comment type="caution">
    <text evidence="2">The sequence shown here is derived from an EMBL/GenBank/DDBJ whole genome shotgun (WGS) entry which is preliminary data.</text>
</comment>
<protein>
    <submittedName>
        <fullName evidence="2">Uncharacterized protein</fullName>
    </submittedName>
</protein>
<organism evidence="2 3">
    <name type="scientific">Hypothenemus hampei</name>
    <name type="common">Coffee berry borer</name>
    <dbReference type="NCBI Taxonomy" id="57062"/>
    <lineage>
        <taxon>Eukaryota</taxon>
        <taxon>Metazoa</taxon>
        <taxon>Ecdysozoa</taxon>
        <taxon>Arthropoda</taxon>
        <taxon>Hexapoda</taxon>
        <taxon>Insecta</taxon>
        <taxon>Pterygota</taxon>
        <taxon>Neoptera</taxon>
        <taxon>Endopterygota</taxon>
        <taxon>Coleoptera</taxon>
        <taxon>Polyphaga</taxon>
        <taxon>Cucujiformia</taxon>
        <taxon>Curculionidae</taxon>
        <taxon>Scolytinae</taxon>
        <taxon>Hypothenemus</taxon>
    </lineage>
</organism>
<feature type="compositionally biased region" description="Polar residues" evidence="1">
    <location>
        <begin position="228"/>
        <end position="240"/>
    </location>
</feature>
<feature type="region of interest" description="Disordered" evidence="1">
    <location>
        <begin position="228"/>
        <end position="272"/>
    </location>
</feature>
<dbReference type="Proteomes" id="UP001566132">
    <property type="component" value="Unassembled WGS sequence"/>
</dbReference>
<gene>
    <name evidence="2" type="ORF">ABEB36_005966</name>
</gene>
<evidence type="ECO:0000313" key="3">
    <source>
        <dbReference type="Proteomes" id="UP001566132"/>
    </source>
</evidence>
<sequence length="272" mass="31638">MFSEVFLHGTYNTVLQIMYIDRSILKADVALIAFSNILALTLAWHVKTLKIFFQMHPMFYGFHGHGHGHGPHHHFQHPGGFEHFHGRHHGPPMDFWSFNSRGRHRGGRPFDRPENVSLEEQVRKIVSEFFSEGEATWFRHGGRHNRGPCQRGRGHFDWSYGPCHRQEGRVTGEEGTTNEGDGIHHYGWHFTHDNCMFRNNGEQGRCDEEHKRKRHGCHRRRPKRCCHNATSGTDQEVSQTENEDIEEMNNTERPQDSEIDKVATNLQNSSLE</sequence>
<evidence type="ECO:0000256" key="1">
    <source>
        <dbReference type="SAM" id="MobiDB-lite"/>
    </source>
</evidence>
<evidence type="ECO:0000313" key="2">
    <source>
        <dbReference type="EMBL" id="KAL1506641.1"/>
    </source>
</evidence>
<dbReference type="AlphaFoldDB" id="A0ABD1F0P5"/>
<dbReference type="EMBL" id="JBDJPC010000004">
    <property type="protein sequence ID" value="KAL1506641.1"/>
    <property type="molecule type" value="Genomic_DNA"/>
</dbReference>
<name>A0ABD1F0P5_HYPHA</name>